<sequence>MSRNRWEQINSKIHFNDNNLLVGTRIAETMSRNRWEQINSKIHFNDNNLLVGCKDKLYKIRSFIDSIVKNFNKIPIREKICVDGQMIPYKGHHSIKQYMKAKPKQ</sequence>
<proteinExistence type="predicted"/>
<dbReference type="EMBL" id="JASPKY010000067">
    <property type="protein sequence ID" value="KAK9743651.1"/>
    <property type="molecule type" value="Genomic_DNA"/>
</dbReference>
<evidence type="ECO:0000259" key="1">
    <source>
        <dbReference type="Pfam" id="PF13843"/>
    </source>
</evidence>
<reference evidence="2 3" key="1">
    <citation type="journal article" date="2024" name="BMC Genomics">
        <title>De novo assembly and annotation of Popillia japonica's genome with initial clues to its potential as an invasive pest.</title>
        <authorList>
            <person name="Cucini C."/>
            <person name="Boschi S."/>
            <person name="Funari R."/>
            <person name="Cardaioli E."/>
            <person name="Iannotti N."/>
            <person name="Marturano G."/>
            <person name="Paoli F."/>
            <person name="Bruttini M."/>
            <person name="Carapelli A."/>
            <person name="Frati F."/>
            <person name="Nardi F."/>
        </authorList>
    </citation>
    <scope>NUCLEOTIDE SEQUENCE [LARGE SCALE GENOMIC DNA]</scope>
    <source>
        <strain evidence="2">DMR45628</strain>
    </source>
</reference>
<keyword evidence="3" id="KW-1185">Reference proteome</keyword>
<comment type="caution">
    <text evidence="2">The sequence shown here is derived from an EMBL/GenBank/DDBJ whole genome shotgun (WGS) entry which is preliminary data.</text>
</comment>
<dbReference type="Proteomes" id="UP001458880">
    <property type="component" value="Unassembled WGS sequence"/>
</dbReference>
<evidence type="ECO:0000313" key="3">
    <source>
        <dbReference type="Proteomes" id="UP001458880"/>
    </source>
</evidence>
<protein>
    <submittedName>
        <fullName evidence="2">Transposase IS4</fullName>
    </submittedName>
</protein>
<organism evidence="2 3">
    <name type="scientific">Popillia japonica</name>
    <name type="common">Japanese beetle</name>
    <dbReference type="NCBI Taxonomy" id="7064"/>
    <lineage>
        <taxon>Eukaryota</taxon>
        <taxon>Metazoa</taxon>
        <taxon>Ecdysozoa</taxon>
        <taxon>Arthropoda</taxon>
        <taxon>Hexapoda</taxon>
        <taxon>Insecta</taxon>
        <taxon>Pterygota</taxon>
        <taxon>Neoptera</taxon>
        <taxon>Endopterygota</taxon>
        <taxon>Coleoptera</taxon>
        <taxon>Polyphaga</taxon>
        <taxon>Scarabaeiformia</taxon>
        <taxon>Scarabaeidae</taxon>
        <taxon>Rutelinae</taxon>
        <taxon>Popillia</taxon>
    </lineage>
</organism>
<feature type="domain" description="PiggyBac transposable element-derived protein" evidence="1">
    <location>
        <begin position="26"/>
        <end position="104"/>
    </location>
</feature>
<dbReference type="InterPro" id="IPR029526">
    <property type="entry name" value="PGBD"/>
</dbReference>
<evidence type="ECO:0000313" key="2">
    <source>
        <dbReference type="EMBL" id="KAK9743651.1"/>
    </source>
</evidence>
<gene>
    <name evidence="2" type="ORF">QE152_g8447</name>
</gene>
<dbReference type="Pfam" id="PF13843">
    <property type="entry name" value="DDE_Tnp_1_7"/>
    <property type="match status" value="1"/>
</dbReference>
<dbReference type="PANTHER" id="PTHR47272">
    <property type="entry name" value="DDE_TNP_1_7 DOMAIN-CONTAINING PROTEIN"/>
    <property type="match status" value="1"/>
</dbReference>
<accession>A0AAW1MA00</accession>
<dbReference type="PANTHER" id="PTHR47272:SF1">
    <property type="entry name" value="PIGGYBAC TRANSPOSABLE ELEMENT-DERIVED PROTEIN 3-LIKE"/>
    <property type="match status" value="1"/>
</dbReference>
<name>A0AAW1MA00_POPJA</name>
<dbReference type="AlphaFoldDB" id="A0AAW1MA00"/>